<dbReference type="PANTHER" id="PTHR42776:SF27">
    <property type="entry name" value="DIPEPTIDYL PEPTIDASE FAMILY MEMBER 6"/>
    <property type="match status" value="1"/>
</dbReference>
<evidence type="ECO:0000256" key="2">
    <source>
        <dbReference type="SAM" id="SignalP"/>
    </source>
</evidence>
<sequence length="680" mass="76322">MRVGSRTAKVGRRVLAALTLCLITLTATVSAHAQSVTDFAGATYFEHVSLSPNGNLYSMVRFNRDGSSEARIYDRRTLQRVGGLTIPEGMSFTWVEWASDTTILASVSTQLRVEGRKIHLPTARIFSHDIRDRRKPVILFENEERILNTNIRLNRVVDMMPDDPDHIVMGAWRNGDFDLFRVNVETGEAERIAKGRDMTLSWFTDVTGRPSLRFDCATNTCRKINLYTPEDGADPSDTRTRWKLLRSFVQNNSEDDKFMDLQPLGPTANPDEFFVLDGRDEQPRRAVRVYNIRTNEFVETLFEDDRHDVSHALIDPKSRAYMGAQIWRDTIEYVLVDATLQDHLDTLNGYFEGDWNVSFSKIADNGSAALVYASASDEPGAYYIYDFKAKDTKRIARKNRSLHNALEAETEVLDIPVRDGTTLTGYLTVPGKNSKGRLIMMIHGGPEQRDVLDYDRDVQFLASRGYAVARVNFRGSSGYGRAFASAGYRQWGGVMHTDVIDATLWLQKRQDIAGSETCIMGYSYGAYAALLAGALQPQLYTCIVAGGGPSDLNQFLKDERKTHGRNSPQLAYWEKAIGERKADKDLLASISPINLVDRYEDPVLLIHATYDNTVEIDHSKDLEKALNKSGRSVELLELYGGHTHGTWPRSSRVAYLKKLEAFFATHLAPSASDPAKADAP</sequence>
<accession>A0ABQ5V413</accession>
<evidence type="ECO:0000313" key="4">
    <source>
        <dbReference type="EMBL" id="GLQ21792.1"/>
    </source>
</evidence>
<dbReference type="RefSeq" id="WP_284373724.1">
    <property type="nucleotide sequence ID" value="NZ_BSNJ01000006.1"/>
</dbReference>
<dbReference type="Pfam" id="PF00326">
    <property type="entry name" value="Peptidase_S9"/>
    <property type="match status" value="1"/>
</dbReference>
<reference evidence="4" key="2">
    <citation type="submission" date="2023-01" db="EMBL/GenBank/DDBJ databases">
        <title>Draft genome sequence of Algimonas porphyrae strain NBRC 108216.</title>
        <authorList>
            <person name="Sun Q."/>
            <person name="Mori K."/>
        </authorList>
    </citation>
    <scope>NUCLEOTIDE SEQUENCE</scope>
    <source>
        <strain evidence="4">NBRC 108216</strain>
    </source>
</reference>
<dbReference type="SUPFAM" id="SSF53474">
    <property type="entry name" value="alpha/beta-Hydrolases"/>
    <property type="match status" value="1"/>
</dbReference>
<gene>
    <name evidence="4" type="ORF">GCM10007854_27470</name>
</gene>
<dbReference type="InterPro" id="IPR029058">
    <property type="entry name" value="AB_hydrolase_fold"/>
</dbReference>
<protein>
    <submittedName>
        <fullName evidence="4">Prolyl oligopeptidase</fullName>
    </submittedName>
</protein>
<comment type="caution">
    <text evidence="4">The sequence shown here is derived from an EMBL/GenBank/DDBJ whole genome shotgun (WGS) entry which is preliminary data.</text>
</comment>
<keyword evidence="1" id="KW-0378">Hydrolase</keyword>
<feature type="signal peptide" evidence="2">
    <location>
        <begin position="1"/>
        <end position="33"/>
    </location>
</feature>
<name>A0ABQ5V413_9PROT</name>
<keyword evidence="5" id="KW-1185">Reference proteome</keyword>
<reference evidence="4" key="1">
    <citation type="journal article" date="2014" name="Int. J. Syst. Evol. Microbiol.">
        <title>Complete genome of a new Firmicutes species belonging to the dominant human colonic microbiota ('Ruminococcus bicirculans') reveals two chromosomes and a selective capacity to utilize plant glucans.</title>
        <authorList>
            <consortium name="NISC Comparative Sequencing Program"/>
            <person name="Wegmann U."/>
            <person name="Louis P."/>
            <person name="Goesmann A."/>
            <person name="Henrissat B."/>
            <person name="Duncan S.H."/>
            <person name="Flint H.J."/>
        </authorList>
    </citation>
    <scope>NUCLEOTIDE SEQUENCE</scope>
    <source>
        <strain evidence="4">NBRC 108216</strain>
    </source>
</reference>
<dbReference type="PANTHER" id="PTHR42776">
    <property type="entry name" value="SERINE PEPTIDASE S9 FAMILY MEMBER"/>
    <property type="match status" value="1"/>
</dbReference>
<organism evidence="4 5">
    <name type="scientific">Algimonas porphyrae</name>
    <dbReference type="NCBI Taxonomy" id="1128113"/>
    <lineage>
        <taxon>Bacteria</taxon>
        <taxon>Pseudomonadati</taxon>
        <taxon>Pseudomonadota</taxon>
        <taxon>Alphaproteobacteria</taxon>
        <taxon>Maricaulales</taxon>
        <taxon>Robiginitomaculaceae</taxon>
        <taxon>Algimonas</taxon>
    </lineage>
</organism>
<feature type="chain" id="PRO_5047362166" evidence="2">
    <location>
        <begin position="34"/>
        <end position="680"/>
    </location>
</feature>
<evidence type="ECO:0000259" key="3">
    <source>
        <dbReference type="Pfam" id="PF00326"/>
    </source>
</evidence>
<keyword evidence="2" id="KW-0732">Signal</keyword>
<dbReference type="Gene3D" id="3.40.50.1820">
    <property type="entry name" value="alpha/beta hydrolase"/>
    <property type="match status" value="1"/>
</dbReference>
<proteinExistence type="predicted"/>
<dbReference type="SUPFAM" id="SSF82171">
    <property type="entry name" value="DPP6 N-terminal domain-like"/>
    <property type="match status" value="1"/>
</dbReference>
<feature type="domain" description="Peptidase S9 prolyl oligopeptidase catalytic" evidence="3">
    <location>
        <begin position="454"/>
        <end position="668"/>
    </location>
</feature>
<dbReference type="InterPro" id="IPR001375">
    <property type="entry name" value="Peptidase_S9_cat"/>
</dbReference>
<dbReference type="Proteomes" id="UP001161390">
    <property type="component" value="Unassembled WGS sequence"/>
</dbReference>
<dbReference type="EMBL" id="BSNJ01000006">
    <property type="protein sequence ID" value="GLQ21792.1"/>
    <property type="molecule type" value="Genomic_DNA"/>
</dbReference>
<evidence type="ECO:0000256" key="1">
    <source>
        <dbReference type="ARBA" id="ARBA00022801"/>
    </source>
</evidence>
<evidence type="ECO:0000313" key="5">
    <source>
        <dbReference type="Proteomes" id="UP001161390"/>
    </source>
</evidence>